<sequence>MMSDPEKWEEIFKYTIDQTSPDQERKEQMWNRLQSTISGRGQKRKQVIRFGWQPHGRKTFAAALAGTCVIAVCLLTGVGVNAATDGALLDSIREFCGLPVQQKKTADEGLKLKNEVYAPELAGCSEKYVVFANERALIVYERQEKKLLAALDLQAMDCNYFNTDSIHTRALLQKDTIYIFNEKKEQQPTQMYVYDLKKTDVSSALSVTEDVRKLELVYREWKTFSAENSLDTFSGMADGDYWNSLINSGKDGKETGVYSQQCIVWTDRAGRQYRSALVIIGGDDYELYSCPADDTEKISKEKLLVQTYSDEIQTETATEENTQHTGLPEFAYQGDDEIMKLVCDYMIKNRNEYEYLENGGIYIYVPEPVIVKTVRTGNDLFIFGNFWWETYYRNGNTLMSDSGSEMPARLHFVSYGNGSYIFKDKEVAGDGSYYGTSIREFCEGYQVDPQKLMDTAEAHKKIRIKMLRDYVKQNHLDIQYYKDYGWDPVALDK</sequence>
<dbReference type="OrthoDB" id="2004094at2"/>
<keyword evidence="1" id="KW-1133">Transmembrane helix</keyword>
<keyword evidence="3" id="KW-1185">Reference proteome</keyword>
<dbReference type="EMBL" id="CVRR01000037">
    <property type="protein sequence ID" value="CRL40836.1"/>
    <property type="molecule type" value="Genomic_DNA"/>
</dbReference>
<keyword evidence="1" id="KW-0472">Membrane</keyword>
<reference evidence="3" key="1">
    <citation type="submission" date="2015-05" db="EMBL/GenBank/DDBJ databases">
        <authorList>
            <consortium name="Pathogen Informatics"/>
        </authorList>
    </citation>
    <scope>NUCLEOTIDE SEQUENCE [LARGE SCALE GENOMIC DNA]</scope>
    <source>
        <strain evidence="3">M72</strain>
    </source>
</reference>
<organism evidence="2 3">
    <name type="scientific">Roseburia faecis</name>
    <dbReference type="NCBI Taxonomy" id="301302"/>
    <lineage>
        <taxon>Bacteria</taxon>
        <taxon>Bacillati</taxon>
        <taxon>Bacillota</taxon>
        <taxon>Clostridia</taxon>
        <taxon>Lachnospirales</taxon>
        <taxon>Lachnospiraceae</taxon>
        <taxon>Roseburia</taxon>
    </lineage>
</organism>
<accession>A0A0M6WTD2</accession>
<dbReference type="AlphaFoldDB" id="A0A0M6WTD2"/>
<protein>
    <submittedName>
        <fullName evidence="2">Uncharacterized protein</fullName>
    </submittedName>
</protein>
<evidence type="ECO:0000313" key="2">
    <source>
        <dbReference type="EMBL" id="CRL40836.1"/>
    </source>
</evidence>
<evidence type="ECO:0000256" key="1">
    <source>
        <dbReference type="SAM" id="Phobius"/>
    </source>
</evidence>
<dbReference type="RefSeq" id="WP_055068330.1">
    <property type="nucleotide sequence ID" value="NZ_CP173697.1"/>
</dbReference>
<gene>
    <name evidence="2" type="ORF">M72_10651</name>
</gene>
<proteinExistence type="predicted"/>
<keyword evidence="1" id="KW-0812">Transmembrane</keyword>
<name>A0A0M6WTD2_9FIRM</name>
<evidence type="ECO:0000313" key="3">
    <source>
        <dbReference type="Proteomes" id="UP000049979"/>
    </source>
</evidence>
<feature type="transmembrane region" description="Helical" evidence="1">
    <location>
        <begin position="59"/>
        <end position="80"/>
    </location>
</feature>
<dbReference type="Proteomes" id="UP000049979">
    <property type="component" value="Unassembled WGS sequence"/>
</dbReference>